<keyword evidence="5" id="KW-0692">RNA repair</keyword>
<dbReference type="GO" id="GO:0042245">
    <property type="term" value="P:RNA repair"/>
    <property type="evidence" value="ECO:0007669"/>
    <property type="project" value="UniProtKB-KW"/>
</dbReference>
<evidence type="ECO:0000256" key="8">
    <source>
        <dbReference type="ARBA" id="ARBA00047746"/>
    </source>
</evidence>
<evidence type="ECO:0000256" key="7">
    <source>
        <dbReference type="ARBA" id="ARBA00023211"/>
    </source>
</evidence>
<dbReference type="InterPro" id="IPR052915">
    <property type="entry name" value="RtcB-like"/>
</dbReference>
<evidence type="ECO:0000256" key="3">
    <source>
        <dbReference type="ARBA" id="ARBA00022723"/>
    </source>
</evidence>
<dbReference type="EMBL" id="FONY01000023">
    <property type="protein sequence ID" value="SFF28156.1"/>
    <property type="molecule type" value="Genomic_DNA"/>
</dbReference>
<feature type="binding site" evidence="11">
    <location>
        <position position="264"/>
    </location>
    <ligand>
        <name>Mn(2+)</name>
        <dbReference type="ChEBI" id="CHEBI:29035"/>
        <label>2</label>
    </ligand>
</feature>
<feature type="binding site" evidence="10">
    <location>
        <begin position="234"/>
        <end position="238"/>
    </location>
    <ligand>
        <name>GMP</name>
        <dbReference type="ChEBI" id="CHEBI:58115"/>
    </ligand>
</feature>
<keyword evidence="3 11" id="KW-0479">Metal-binding</keyword>
<reference evidence="13" key="1">
    <citation type="submission" date="2016-10" db="EMBL/GenBank/DDBJ databases">
        <authorList>
            <person name="Varghese N."/>
            <person name="Submissions S."/>
        </authorList>
    </citation>
    <scope>NUCLEOTIDE SEQUENCE [LARGE SCALE GENOMIC DNA]</scope>
    <source>
        <strain>GEY</strain>
        <strain evidence="13">DSM 9560</strain>
    </source>
</reference>
<dbReference type="Gene3D" id="3.90.1860.10">
    <property type="entry name" value="tRNA-splicing ligase RtcB"/>
    <property type="match status" value="1"/>
</dbReference>
<dbReference type="GO" id="GO:0003909">
    <property type="term" value="F:DNA ligase activity"/>
    <property type="evidence" value="ECO:0007669"/>
    <property type="project" value="TreeGrafter"/>
</dbReference>
<evidence type="ECO:0000256" key="11">
    <source>
        <dbReference type="PIRSR" id="PIRSR601233-3"/>
    </source>
</evidence>
<dbReference type="Proteomes" id="UP000199513">
    <property type="component" value="Unassembled WGS sequence"/>
</dbReference>
<keyword evidence="6 10" id="KW-0342">GTP-binding</keyword>
<feature type="binding site" evidence="11">
    <location>
        <position position="346"/>
    </location>
    <ligand>
        <name>Mn(2+)</name>
        <dbReference type="ChEBI" id="CHEBI:29035"/>
        <label>2</label>
    </ligand>
</feature>
<keyword evidence="4 10" id="KW-0547">Nucleotide-binding</keyword>
<feature type="binding site" evidence="10">
    <location>
        <begin position="379"/>
        <end position="382"/>
    </location>
    <ligand>
        <name>GMP</name>
        <dbReference type="ChEBI" id="CHEBI:58115"/>
    </ligand>
</feature>
<feature type="binding site" evidence="11">
    <location>
        <position position="156"/>
    </location>
    <ligand>
        <name>Mn(2+)</name>
        <dbReference type="ChEBI" id="CHEBI:29035"/>
        <label>1</label>
    </ligand>
</feature>
<comment type="cofactor">
    <cofactor evidence="11">
        <name>Mn(2+)</name>
        <dbReference type="ChEBI" id="CHEBI:29035"/>
    </cofactor>
    <text evidence="11">Binds 2 manganese ions per subunit.</text>
</comment>
<feature type="binding site" evidence="11">
    <location>
        <position position="235"/>
    </location>
    <ligand>
        <name>Mn(2+)</name>
        <dbReference type="ChEBI" id="CHEBI:29035"/>
        <label>1</label>
    </ligand>
</feature>
<feature type="binding site" evidence="10">
    <location>
        <begin position="403"/>
        <end position="406"/>
    </location>
    <ligand>
        <name>GMP</name>
        <dbReference type="ChEBI" id="CHEBI:58115"/>
    </ligand>
</feature>
<dbReference type="GO" id="GO:0030145">
    <property type="term" value="F:manganese ion binding"/>
    <property type="evidence" value="ECO:0007669"/>
    <property type="project" value="TreeGrafter"/>
</dbReference>
<dbReference type="STRING" id="1003.SAMN04488541_102363"/>
<organism evidence="12 13">
    <name type="scientific">Thermoflexibacter ruber</name>
    <dbReference type="NCBI Taxonomy" id="1003"/>
    <lineage>
        <taxon>Bacteria</taxon>
        <taxon>Pseudomonadati</taxon>
        <taxon>Bacteroidota</taxon>
        <taxon>Cytophagia</taxon>
        <taxon>Cytophagales</taxon>
        <taxon>Thermoflexibacteraceae</taxon>
        <taxon>Thermoflexibacter</taxon>
    </lineage>
</organism>
<proteinExistence type="predicted"/>
<evidence type="ECO:0000256" key="5">
    <source>
        <dbReference type="ARBA" id="ARBA00022800"/>
    </source>
</evidence>
<dbReference type="GO" id="GO:0006396">
    <property type="term" value="P:RNA processing"/>
    <property type="evidence" value="ECO:0007669"/>
    <property type="project" value="InterPro"/>
</dbReference>
<keyword evidence="13" id="KW-1185">Reference proteome</keyword>
<dbReference type="GO" id="GO:0170057">
    <property type="term" value="F:RNA ligase (GTP) activity"/>
    <property type="evidence" value="ECO:0007669"/>
    <property type="project" value="UniProtKB-EC"/>
</dbReference>
<evidence type="ECO:0000256" key="4">
    <source>
        <dbReference type="ARBA" id="ARBA00022741"/>
    </source>
</evidence>
<keyword evidence="7 11" id="KW-0464">Manganese</keyword>
<dbReference type="PANTHER" id="PTHR43749:SF2">
    <property type="entry name" value="RNA-SPLICING LIGASE RTCB"/>
    <property type="match status" value="1"/>
</dbReference>
<evidence type="ECO:0000256" key="2">
    <source>
        <dbReference type="ARBA" id="ARBA00022598"/>
    </source>
</evidence>
<dbReference type="GO" id="GO:0006281">
    <property type="term" value="P:DNA repair"/>
    <property type="evidence" value="ECO:0007669"/>
    <property type="project" value="TreeGrafter"/>
</dbReference>
<dbReference type="InterPro" id="IPR001233">
    <property type="entry name" value="RtcB"/>
</dbReference>
<evidence type="ECO:0000313" key="12">
    <source>
        <dbReference type="EMBL" id="SFF28156.1"/>
    </source>
</evidence>
<gene>
    <name evidence="12" type="ORF">SAMN04488541_102363</name>
</gene>
<name>A0A1I2HHC3_9BACT</name>
<dbReference type="AlphaFoldDB" id="A0A1I2HHC3"/>
<evidence type="ECO:0000256" key="1">
    <source>
        <dbReference type="ARBA" id="ARBA00012726"/>
    </source>
</evidence>
<sequence>MSKKLNNNELRAIGFYSEALLEQAGRFAKNLIKNKILGKEEILAKYRALISNPDSFASDAIFAEIAQLVKELQPIEDSVGLKATAFELKKEVPEYKIYGIENIDKEAINQMDNAMRLPITLAGSLMPDAHVGYGLPIGGVLATNANAVIPYAVGVDIACRMCLSVFEMDNHYLEQKSQMLKNFLVENTLFGIDGRFAKPMPDEVFDKPEWNATKIIKDLRHKAEMQIGTSGTGNHFVEWGILEINKESEDLKLPTGKYLALLSHSGSRGFGASIANYYSKLAMDKTKLPKEAKHLAWLDLETEEGQAYWIAMNLAGDYASANHHQIHKKMAKSLGIKPLLMVENHHNFAWEEKLADGTPVIVHRKGATPAGKGDLGIIPGSMAQAGFVVKGKGDFSAIYSASHGAGRLMSRAQAMKNITKQDIKKVLADKGVTLIGGDLDEAPMVYKDIYKVLESQNDLVEILAKFTPKIVRMADPDPKGRRED</sequence>
<dbReference type="RefSeq" id="WP_245764060.1">
    <property type="nucleotide sequence ID" value="NZ_FONY01000023.1"/>
</dbReference>
<feature type="binding site" evidence="10">
    <location>
        <begin position="346"/>
        <end position="347"/>
    </location>
    <ligand>
        <name>GMP</name>
        <dbReference type="ChEBI" id="CHEBI:58115"/>
    </ligand>
</feature>
<evidence type="ECO:0000256" key="9">
    <source>
        <dbReference type="PIRSR" id="PIRSR601233-1"/>
    </source>
</evidence>
<evidence type="ECO:0000313" key="13">
    <source>
        <dbReference type="Proteomes" id="UP000199513"/>
    </source>
</evidence>
<dbReference type="InterPro" id="IPR036025">
    <property type="entry name" value="RtcB-like_sf"/>
</dbReference>
<comment type="catalytic activity">
    <reaction evidence="8">
        <text>a 3'-end 3'-phospho-ribonucleotide-RNA + a 5'-end dephospho-ribonucleoside-RNA + GTP = a ribonucleotidyl-ribonucleotide-RNA + GMP + diphosphate</text>
        <dbReference type="Rhea" id="RHEA:68076"/>
        <dbReference type="Rhea" id="RHEA-COMP:10463"/>
        <dbReference type="Rhea" id="RHEA-COMP:13936"/>
        <dbReference type="Rhea" id="RHEA-COMP:17355"/>
        <dbReference type="ChEBI" id="CHEBI:33019"/>
        <dbReference type="ChEBI" id="CHEBI:37565"/>
        <dbReference type="ChEBI" id="CHEBI:58115"/>
        <dbReference type="ChEBI" id="CHEBI:83062"/>
        <dbReference type="ChEBI" id="CHEBI:138284"/>
        <dbReference type="ChEBI" id="CHEBI:173118"/>
        <dbReference type="EC" id="6.5.1.8"/>
    </reaction>
</comment>
<feature type="active site" description="GMP-histidine intermediate" evidence="9">
    <location>
        <position position="403"/>
    </location>
</feature>
<protein>
    <recommendedName>
        <fullName evidence="1">3'-phosphate/5'-hydroxy nucleic acid ligase</fullName>
        <ecNumber evidence="1">6.5.1.8</ecNumber>
    </recommendedName>
</protein>
<evidence type="ECO:0000256" key="10">
    <source>
        <dbReference type="PIRSR" id="PIRSR601233-2"/>
    </source>
</evidence>
<dbReference type="SUPFAM" id="SSF103365">
    <property type="entry name" value="Hypothetical protein PH1602"/>
    <property type="match status" value="1"/>
</dbReference>
<evidence type="ECO:0000256" key="6">
    <source>
        <dbReference type="ARBA" id="ARBA00023134"/>
    </source>
</evidence>
<dbReference type="GO" id="GO:0005525">
    <property type="term" value="F:GTP binding"/>
    <property type="evidence" value="ECO:0007669"/>
    <property type="project" value="UniProtKB-KW"/>
</dbReference>
<dbReference type="EC" id="6.5.1.8" evidence="1"/>
<dbReference type="PANTHER" id="PTHR43749">
    <property type="entry name" value="RNA-SPLICING LIGASE RTCB"/>
    <property type="match status" value="1"/>
</dbReference>
<keyword evidence="2 12" id="KW-0436">Ligase</keyword>
<dbReference type="Pfam" id="PF01139">
    <property type="entry name" value="RtcB"/>
    <property type="match status" value="2"/>
</dbReference>
<accession>A0A1I2HHC3</accession>